<name>A0ABU0E101_9FIRM</name>
<feature type="transmembrane region" description="Helical" evidence="9">
    <location>
        <begin position="176"/>
        <end position="193"/>
    </location>
</feature>
<keyword evidence="2" id="KW-0813">Transport</keyword>
<evidence type="ECO:0000256" key="2">
    <source>
        <dbReference type="ARBA" id="ARBA00022448"/>
    </source>
</evidence>
<evidence type="ECO:0000313" key="11">
    <source>
        <dbReference type="Proteomes" id="UP001230220"/>
    </source>
</evidence>
<evidence type="ECO:0000256" key="6">
    <source>
        <dbReference type="ARBA" id="ARBA00022692"/>
    </source>
</evidence>
<keyword evidence="11" id="KW-1185">Reference proteome</keyword>
<evidence type="ECO:0000256" key="8">
    <source>
        <dbReference type="ARBA" id="ARBA00023136"/>
    </source>
</evidence>
<dbReference type="InterPro" id="IPR050303">
    <property type="entry name" value="GatZ_KbaZ_carbometab"/>
</dbReference>
<keyword evidence="8 9" id="KW-0472">Membrane</keyword>
<evidence type="ECO:0000256" key="7">
    <source>
        <dbReference type="ARBA" id="ARBA00022989"/>
    </source>
</evidence>
<sequence length="279" mass="30125">MVVEGLLVALIMAFANFLDWGFGHIQPRPIWIGPLVGLVLGDLPTGCILGGMIEAVFMGTFSIGGSQPTDMVSASVFGVAFGILSTSNLENAVALAIPVGLLSVLLFNLVVLVFNFVIDFQDRAIANRNDKAFTFWHYFAMFFKPFVYGVMAFVVISVGSGAVESFMANLPEQVNRILNVMAATMPALGMAILVKNMWDSKIIPYYFLGFILMAYLGTTTITMPETGEVLGSIGLDTMSIAFIGACLGILAVFSDLKKAKSENKSKKPEIEDEAEDFLA</sequence>
<feature type="transmembrane region" description="Helical" evidence="9">
    <location>
        <begin position="205"/>
        <end position="223"/>
    </location>
</feature>
<organism evidence="10 11">
    <name type="scientific">Breznakia pachnodae</name>
    <dbReference type="NCBI Taxonomy" id="265178"/>
    <lineage>
        <taxon>Bacteria</taxon>
        <taxon>Bacillati</taxon>
        <taxon>Bacillota</taxon>
        <taxon>Erysipelotrichia</taxon>
        <taxon>Erysipelotrichales</taxon>
        <taxon>Erysipelotrichaceae</taxon>
        <taxon>Breznakia</taxon>
    </lineage>
</organism>
<comment type="caution">
    <text evidence="10">The sequence shown here is derived from an EMBL/GenBank/DDBJ whole genome shotgun (WGS) entry which is preliminary data.</text>
</comment>
<dbReference type="Proteomes" id="UP001230220">
    <property type="component" value="Unassembled WGS sequence"/>
</dbReference>
<dbReference type="EMBL" id="JAUSUR010000002">
    <property type="protein sequence ID" value="MDQ0360556.1"/>
    <property type="molecule type" value="Genomic_DNA"/>
</dbReference>
<dbReference type="InterPro" id="IPR004700">
    <property type="entry name" value="PTS_IIC_man"/>
</dbReference>
<feature type="transmembrane region" description="Helical" evidence="9">
    <location>
        <begin position="7"/>
        <end position="25"/>
    </location>
</feature>
<evidence type="ECO:0000256" key="1">
    <source>
        <dbReference type="ARBA" id="ARBA00004651"/>
    </source>
</evidence>
<keyword evidence="4" id="KW-0762">Sugar transport</keyword>
<keyword evidence="7 9" id="KW-1133">Transmembrane helix</keyword>
<reference evidence="10 11" key="1">
    <citation type="submission" date="2023-07" db="EMBL/GenBank/DDBJ databases">
        <title>Genomic Encyclopedia of Type Strains, Phase IV (KMG-IV): sequencing the most valuable type-strain genomes for metagenomic binning, comparative biology and taxonomic classification.</title>
        <authorList>
            <person name="Goeker M."/>
        </authorList>
    </citation>
    <scope>NUCLEOTIDE SEQUENCE [LARGE SCALE GENOMIC DNA]</scope>
    <source>
        <strain evidence="10 11">DSM 16784</strain>
    </source>
</reference>
<feature type="transmembrane region" description="Helical" evidence="9">
    <location>
        <begin position="31"/>
        <end position="57"/>
    </location>
</feature>
<accession>A0ABU0E101</accession>
<gene>
    <name evidence="10" type="ORF">J2S15_001301</name>
</gene>
<dbReference type="Pfam" id="PF03609">
    <property type="entry name" value="EII-Sor"/>
    <property type="match status" value="1"/>
</dbReference>
<evidence type="ECO:0000256" key="9">
    <source>
        <dbReference type="SAM" id="Phobius"/>
    </source>
</evidence>
<keyword evidence="6 9" id="KW-0812">Transmembrane</keyword>
<feature type="transmembrane region" description="Helical" evidence="9">
    <location>
        <begin position="229"/>
        <end position="253"/>
    </location>
</feature>
<protein>
    <submittedName>
        <fullName evidence="10">PTS system mannose-specific IIC component</fullName>
    </submittedName>
</protein>
<feature type="transmembrane region" description="Helical" evidence="9">
    <location>
        <begin position="135"/>
        <end position="156"/>
    </location>
</feature>
<keyword evidence="3" id="KW-1003">Cell membrane</keyword>
<evidence type="ECO:0000256" key="5">
    <source>
        <dbReference type="ARBA" id="ARBA00022683"/>
    </source>
</evidence>
<evidence type="ECO:0000256" key="3">
    <source>
        <dbReference type="ARBA" id="ARBA00022475"/>
    </source>
</evidence>
<dbReference type="PANTHER" id="PTHR32502">
    <property type="entry name" value="N-ACETYLGALACTOSAMINE PERMEASE II COMPONENT-RELATED"/>
    <property type="match status" value="1"/>
</dbReference>
<keyword evidence="5" id="KW-0598">Phosphotransferase system</keyword>
<evidence type="ECO:0000256" key="4">
    <source>
        <dbReference type="ARBA" id="ARBA00022597"/>
    </source>
</evidence>
<feature type="transmembrane region" description="Helical" evidence="9">
    <location>
        <begin position="92"/>
        <end position="114"/>
    </location>
</feature>
<dbReference type="PANTHER" id="PTHR32502:SF8">
    <property type="entry name" value="N-ACETYLGALACTOSAMINE PERMEASE IIC COMPONENT 1"/>
    <property type="match status" value="1"/>
</dbReference>
<dbReference type="PROSITE" id="PS51106">
    <property type="entry name" value="PTS_EIIC_TYPE_4"/>
    <property type="match status" value="1"/>
</dbReference>
<evidence type="ECO:0000313" key="10">
    <source>
        <dbReference type="EMBL" id="MDQ0360556.1"/>
    </source>
</evidence>
<dbReference type="RefSeq" id="WP_307406552.1">
    <property type="nucleotide sequence ID" value="NZ_JAUSUR010000002.1"/>
</dbReference>
<comment type="subcellular location">
    <subcellularLocation>
        <location evidence="1">Cell membrane</location>
        <topology evidence="1">Multi-pass membrane protein</topology>
    </subcellularLocation>
</comment>
<proteinExistence type="predicted"/>